<keyword evidence="2" id="KW-1185">Reference proteome</keyword>
<name>A0A345YJD9_9SPHN</name>
<organism evidence="1 2">
    <name type="scientific">Erythrobacter aureus</name>
    <dbReference type="NCBI Taxonomy" id="2182384"/>
    <lineage>
        <taxon>Bacteria</taxon>
        <taxon>Pseudomonadati</taxon>
        <taxon>Pseudomonadota</taxon>
        <taxon>Alphaproteobacteria</taxon>
        <taxon>Sphingomonadales</taxon>
        <taxon>Erythrobacteraceae</taxon>
        <taxon>Erythrobacter/Porphyrobacter group</taxon>
        <taxon>Erythrobacter</taxon>
    </lineage>
</organism>
<gene>
    <name evidence="1" type="ORF">DVR09_16440</name>
</gene>
<dbReference type="AlphaFoldDB" id="A0A345YJD9"/>
<dbReference type="KEGG" id="err:DVR09_16440"/>
<evidence type="ECO:0000313" key="2">
    <source>
        <dbReference type="Proteomes" id="UP000254508"/>
    </source>
</evidence>
<protein>
    <submittedName>
        <fullName evidence="1">Uncharacterized protein</fullName>
    </submittedName>
</protein>
<geneLocation type="plasmid" evidence="1 2">
    <name>unnamed</name>
</geneLocation>
<proteinExistence type="predicted"/>
<keyword evidence="1" id="KW-0614">Plasmid</keyword>
<evidence type="ECO:0000313" key="1">
    <source>
        <dbReference type="EMBL" id="AXK44041.1"/>
    </source>
</evidence>
<accession>A0A345YJD9</accession>
<sequence length="524" mass="57960">MNTSIEPSEFATAKLPDTSRWPDAETFDDCSPWWDSMGEGGRDEYVAAFKDIRSAEASKDGSLVTPSRTFRFWYNAPASRPGLTRIDWVSLDGETYSFAFEYDHELRLLSASDPLAAAIDISDRFSLVAHRPDETAPYCSELHALAVRSYFLSDGRSSKVDVSWLSDKGRFKIETGAGEVFETTTLALPIYYLFAFPLEGARTDKYLFMGETGKSFELTIDAAVYAYTPTALGLLADEANAHLKHFDYPEIPPVSITRVSRRGAFNPSGSLLKAAKSKPGRIIRGHYDEECEPDLPLRMKPAQSRACKHLAELTHIEGGIIYTPHQNYEIRPDSERPASPYRKEIYLPGAEFPILGFGGELDFEDIPRLTETLRSLQARSVNHVSKVEITERANLMTVISQATIEILISRLAAAGDPDISPPPIYVNSQPAGIRINIGEGGARDAVLFPASPFYGNQDGMESYYIGGHFLSSRPYIPSVSGILANEMFASAQRTFSEVGISDIQPLVDAIDKTIQCFMGNCTHE</sequence>
<dbReference type="RefSeq" id="WP_115418354.1">
    <property type="nucleotide sequence ID" value="NZ_CP031358.1"/>
</dbReference>
<reference evidence="1 2" key="1">
    <citation type="submission" date="2018-07" db="EMBL/GenBank/DDBJ databases">
        <title>Genome sequence of Erythrobacter strain YH-07, an antagonistic bacterium isolated from Yellow Sea.</title>
        <authorList>
            <person name="Tang T."/>
            <person name="Liu Q."/>
            <person name="Sun X."/>
        </authorList>
    </citation>
    <scope>NUCLEOTIDE SEQUENCE [LARGE SCALE GENOMIC DNA]</scope>
    <source>
        <strain evidence="1 2">YH-07</strain>
        <plasmid evidence="1 2">unnamed</plasmid>
    </source>
</reference>
<dbReference type="Proteomes" id="UP000254508">
    <property type="component" value="Plasmid unnamed"/>
</dbReference>
<dbReference type="EMBL" id="CP031358">
    <property type="protein sequence ID" value="AXK44041.1"/>
    <property type="molecule type" value="Genomic_DNA"/>
</dbReference>